<accession>A0A0W0X2T2</accession>
<organism evidence="8 9">
    <name type="scientific">Legionella nautarum</name>
    <dbReference type="NCBI Taxonomy" id="45070"/>
    <lineage>
        <taxon>Bacteria</taxon>
        <taxon>Pseudomonadati</taxon>
        <taxon>Pseudomonadota</taxon>
        <taxon>Gammaproteobacteria</taxon>
        <taxon>Legionellales</taxon>
        <taxon>Legionellaceae</taxon>
        <taxon>Legionella</taxon>
    </lineage>
</organism>
<dbReference type="PANTHER" id="PTHR11002">
    <property type="entry name" value="CARBONIC ANHYDRASE"/>
    <property type="match status" value="1"/>
</dbReference>
<comment type="similarity">
    <text evidence="1">Belongs to the beta-class carbonic anhydrase family.</text>
</comment>
<dbReference type="RefSeq" id="WP_058503441.1">
    <property type="nucleotide sequence ID" value="NZ_CAAAIF010000005.1"/>
</dbReference>
<dbReference type="EC" id="4.2.1.1" evidence="2"/>
<comment type="catalytic activity">
    <reaction evidence="6">
        <text>hydrogencarbonate + H(+) = CO2 + H2O</text>
        <dbReference type="Rhea" id="RHEA:10748"/>
        <dbReference type="ChEBI" id="CHEBI:15377"/>
        <dbReference type="ChEBI" id="CHEBI:15378"/>
        <dbReference type="ChEBI" id="CHEBI:16526"/>
        <dbReference type="ChEBI" id="CHEBI:17544"/>
        <dbReference type="EC" id="4.2.1.1"/>
    </reaction>
</comment>
<keyword evidence="9" id="KW-1185">Reference proteome</keyword>
<evidence type="ECO:0000256" key="1">
    <source>
        <dbReference type="ARBA" id="ARBA00006217"/>
    </source>
</evidence>
<dbReference type="STRING" id="45070.Lnau_0359"/>
<evidence type="ECO:0000256" key="3">
    <source>
        <dbReference type="ARBA" id="ARBA00022723"/>
    </source>
</evidence>
<sequence length="355" mass="40142">MLIRLMLGALQFQKASFPDMEDMFQKLSTGQKPTVLFFACSDSRIDPPLITESKPGDLFSSRNIGNIIPPYSAGEKSVAAIIEYALTKLPTEDVIVCGHSNCGAMAGLLTPGIEHQLAAVSSWIAHSHSVRETMEKEAKFTGDFATDVLELTKRNVLAQVENLKTYPLVAEKLERKELNLHAWYFDIKTATVSVYSEKYKHFIPLEKAFLIALEERRKRIVCEVAMNYLAQFTNPLTAKDYQYVTRVFSLLGTDLSPIWPQIKAQISSELWKELGALYRDPLDPQFTNIVEQGCKTRLENLKDFQKNIIESIGYHQYCSKFIHRNLLFKPAPLTLPTTITVPSTIYNELLSNGLK</sequence>
<feature type="binding site" evidence="7">
    <location>
        <position position="42"/>
    </location>
    <ligand>
        <name>Zn(2+)</name>
        <dbReference type="ChEBI" id="CHEBI:29105"/>
    </ligand>
</feature>
<dbReference type="InterPro" id="IPR015892">
    <property type="entry name" value="Carbonic_anhydrase_CS"/>
</dbReference>
<dbReference type="OrthoDB" id="9797527at2"/>
<evidence type="ECO:0000313" key="8">
    <source>
        <dbReference type="EMBL" id="KTD38865.1"/>
    </source>
</evidence>
<evidence type="ECO:0000256" key="5">
    <source>
        <dbReference type="ARBA" id="ARBA00023239"/>
    </source>
</evidence>
<dbReference type="InterPro" id="IPR036874">
    <property type="entry name" value="Carbonic_anhydrase_sf"/>
</dbReference>
<keyword evidence="4 7" id="KW-0862">Zinc</keyword>
<evidence type="ECO:0000256" key="2">
    <source>
        <dbReference type="ARBA" id="ARBA00012925"/>
    </source>
</evidence>
<feature type="binding site" evidence="7">
    <location>
        <position position="102"/>
    </location>
    <ligand>
        <name>Zn(2+)</name>
        <dbReference type="ChEBI" id="CHEBI:29105"/>
    </ligand>
</feature>
<dbReference type="PANTHER" id="PTHR11002:SF76">
    <property type="entry name" value="CARBONIC ANHYDRASE"/>
    <property type="match status" value="1"/>
</dbReference>
<dbReference type="Gene3D" id="3.40.1050.10">
    <property type="entry name" value="Carbonic anhydrase"/>
    <property type="match status" value="1"/>
</dbReference>
<evidence type="ECO:0000313" key="9">
    <source>
        <dbReference type="Proteomes" id="UP000054725"/>
    </source>
</evidence>
<protein>
    <recommendedName>
        <fullName evidence="2">carbonic anhydrase</fullName>
        <ecNumber evidence="2">4.2.1.1</ecNumber>
    </recommendedName>
</protein>
<dbReference type="PATRIC" id="fig|45070.6.peg.378"/>
<dbReference type="InterPro" id="IPR001765">
    <property type="entry name" value="Carbonic_anhydrase"/>
</dbReference>
<gene>
    <name evidence="8" type="ORF">Lnau_0359</name>
</gene>
<evidence type="ECO:0000256" key="6">
    <source>
        <dbReference type="ARBA" id="ARBA00048348"/>
    </source>
</evidence>
<dbReference type="Pfam" id="PF00484">
    <property type="entry name" value="Pro_CA"/>
    <property type="match status" value="1"/>
</dbReference>
<reference evidence="8 9" key="1">
    <citation type="submission" date="2015-11" db="EMBL/GenBank/DDBJ databases">
        <title>Genomic analysis of 38 Legionella species identifies large and diverse effector repertoires.</title>
        <authorList>
            <person name="Burstein D."/>
            <person name="Amaro F."/>
            <person name="Zusman T."/>
            <person name="Lifshitz Z."/>
            <person name="Cohen O."/>
            <person name="Gilbert J.A."/>
            <person name="Pupko T."/>
            <person name="Shuman H.A."/>
            <person name="Segal G."/>
        </authorList>
    </citation>
    <scope>NUCLEOTIDE SEQUENCE [LARGE SCALE GENOMIC DNA]</scope>
    <source>
        <strain evidence="8 9">ATCC 49506</strain>
    </source>
</reference>
<keyword evidence="3 7" id="KW-0479">Metal-binding</keyword>
<feature type="binding site" evidence="7">
    <location>
        <position position="40"/>
    </location>
    <ligand>
        <name>Zn(2+)</name>
        <dbReference type="ChEBI" id="CHEBI:29105"/>
    </ligand>
</feature>
<evidence type="ECO:0000256" key="4">
    <source>
        <dbReference type="ARBA" id="ARBA00022833"/>
    </source>
</evidence>
<dbReference type="PROSITE" id="PS00704">
    <property type="entry name" value="PROK_CO2_ANHYDRASE_1"/>
    <property type="match status" value="1"/>
</dbReference>
<keyword evidence="5" id="KW-0456">Lyase</keyword>
<dbReference type="SMART" id="SM00947">
    <property type="entry name" value="Pro_CA"/>
    <property type="match status" value="1"/>
</dbReference>
<comment type="caution">
    <text evidence="8">The sequence shown here is derived from an EMBL/GenBank/DDBJ whole genome shotgun (WGS) entry which is preliminary data.</text>
</comment>
<dbReference type="GO" id="GO:0008270">
    <property type="term" value="F:zinc ion binding"/>
    <property type="evidence" value="ECO:0007669"/>
    <property type="project" value="InterPro"/>
</dbReference>
<dbReference type="SUPFAM" id="SSF53056">
    <property type="entry name" value="beta-carbonic anhydrase, cab"/>
    <property type="match status" value="1"/>
</dbReference>
<dbReference type="Proteomes" id="UP000054725">
    <property type="component" value="Unassembled WGS sequence"/>
</dbReference>
<dbReference type="EMBL" id="LNYO01000004">
    <property type="protein sequence ID" value="KTD38865.1"/>
    <property type="molecule type" value="Genomic_DNA"/>
</dbReference>
<dbReference type="AlphaFoldDB" id="A0A0W0X2T2"/>
<dbReference type="GO" id="GO:0015976">
    <property type="term" value="P:carbon utilization"/>
    <property type="evidence" value="ECO:0007669"/>
    <property type="project" value="InterPro"/>
</dbReference>
<feature type="binding site" evidence="7">
    <location>
        <position position="99"/>
    </location>
    <ligand>
        <name>Zn(2+)</name>
        <dbReference type="ChEBI" id="CHEBI:29105"/>
    </ligand>
</feature>
<name>A0A0W0X2T2_9GAMM</name>
<dbReference type="GO" id="GO:0004089">
    <property type="term" value="F:carbonate dehydratase activity"/>
    <property type="evidence" value="ECO:0007669"/>
    <property type="project" value="UniProtKB-EC"/>
</dbReference>
<evidence type="ECO:0000256" key="7">
    <source>
        <dbReference type="PIRSR" id="PIRSR601765-1"/>
    </source>
</evidence>
<dbReference type="PROSITE" id="PS00705">
    <property type="entry name" value="PROK_CO2_ANHYDRASE_2"/>
    <property type="match status" value="1"/>
</dbReference>
<proteinExistence type="inferred from homology"/>
<comment type="cofactor">
    <cofactor evidence="7">
        <name>Zn(2+)</name>
        <dbReference type="ChEBI" id="CHEBI:29105"/>
    </cofactor>
    <text evidence="7">Binds 1 zinc ion per subunit.</text>
</comment>